<comment type="function">
    <text evidence="7">Catalyzes the tRNA-independent activation of glutamate in presence of ATP and the subsequent transfer of glutamate onto a tRNA(Asp). Glutamate is transferred on the 2-amino-5-(4,5-dihydroxy-2-cyclopenten-1-yl) moiety of the queuosine in the wobble position of the QUC anticodon.</text>
</comment>
<organism evidence="10 11">
    <name type="scientific">Cobetia amphilecti</name>
    <dbReference type="NCBI Taxonomy" id="1055104"/>
    <lineage>
        <taxon>Bacteria</taxon>
        <taxon>Pseudomonadati</taxon>
        <taxon>Pseudomonadota</taxon>
        <taxon>Gammaproteobacteria</taxon>
        <taxon>Oceanospirillales</taxon>
        <taxon>Halomonadaceae</taxon>
        <taxon>Cobetia</taxon>
    </lineage>
</organism>
<dbReference type="GO" id="GO:0006400">
    <property type="term" value="P:tRNA modification"/>
    <property type="evidence" value="ECO:0007669"/>
    <property type="project" value="InterPro"/>
</dbReference>
<evidence type="ECO:0000256" key="3">
    <source>
        <dbReference type="ARBA" id="ARBA00022741"/>
    </source>
</evidence>
<feature type="short sequence motif" description="'KMSKS' region" evidence="7">
    <location>
        <begin position="234"/>
        <end position="238"/>
    </location>
</feature>
<dbReference type="EC" id="6.1.1.-" evidence="7"/>
<feature type="binding site" evidence="7">
    <location>
        <position position="196"/>
    </location>
    <ligand>
        <name>L-glutamate</name>
        <dbReference type="ChEBI" id="CHEBI:29985"/>
    </ligand>
</feature>
<evidence type="ECO:0000256" key="8">
    <source>
        <dbReference type="RuleBase" id="RU363037"/>
    </source>
</evidence>
<dbReference type="InterPro" id="IPR020058">
    <property type="entry name" value="Glu/Gln-tRNA-synth_Ib_cat-dom"/>
</dbReference>
<gene>
    <name evidence="10" type="primary">gluQRS</name>
    <name evidence="7" type="synonym">gluQ</name>
    <name evidence="10" type="ORF">Q4535_08490</name>
</gene>
<evidence type="ECO:0000313" key="10">
    <source>
        <dbReference type="EMBL" id="MDO6672160.1"/>
    </source>
</evidence>
<dbReference type="GO" id="GO:0008270">
    <property type="term" value="F:zinc ion binding"/>
    <property type="evidence" value="ECO:0007669"/>
    <property type="project" value="UniProtKB-UniRule"/>
</dbReference>
<dbReference type="InterPro" id="IPR022380">
    <property type="entry name" value="Glu-Q_tRNA(Asp)_Synthase"/>
</dbReference>
<feature type="binding site" evidence="7">
    <location>
        <position position="178"/>
    </location>
    <ligand>
        <name>L-glutamate</name>
        <dbReference type="ChEBI" id="CHEBI:29985"/>
    </ligand>
</feature>
<dbReference type="EMBL" id="JAUORK010000009">
    <property type="protein sequence ID" value="MDO6672160.1"/>
    <property type="molecule type" value="Genomic_DNA"/>
</dbReference>
<dbReference type="AlphaFoldDB" id="A0AAP4TYR8"/>
<dbReference type="GO" id="GO:0005524">
    <property type="term" value="F:ATP binding"/>
    <property type="evidence" value="ECO:0007669"/>
    <property type="project" value="UniProtKB-KW"/>
</dbReference>
<dbReference type="GO" id="GO:0005829">
    <property type="term" value="C:cytosol"/>
    <property type="evidence" value="ECO:0007669"/>
    <property type="project" value="TreeGrafter"/>
</dbReference>
<evidence type="ECO:0000256" key="2">
    <source>
        <dbReference type="ARBA" id="ARBA00022723"/>
    </source>
</evidence>
<dbReference type="Proteomes" id="UP001170481">
    <property type="component" value="Unassembled WGS sequence"/>
</dbReference>
<feature type="domain" description="Glutamyl/glutaminyl-tRNA synthetase class Ib catalytic" evidence="9">
    <location>
        <begin position="6"/>
        <end position="243"/>
    </location>
</feature>
<feature type="binding site" evidence="7">
    <location>
        <position position="113"/>
    </location>
    <ligand>
        <name>Zn(2+)</name>
        <dbReference type="ChEBI" id="CHEBI:29105"/>
    </ligand>
</feature>
<dbReference type="InterPro" id="IPR000924">
    <property type="entry name" value="Glu/Gln-tRNA-synth"/>
</dbReference>
<dbReference type="Gene3D" id="3.40.50.620">
    <property type="entry name" value="HUPs"/>
    <property type="match status" value="1"/>
</dbReference>
<feature type="short sequence motif" description="'HIGH' region" evidence="7">
    <location>
        <begin position="11"/>
        <end position="21"/>
    </location>
</feature>
<feature type="binding site" evidence="7">
    <location>
        <begin position="8"/>
        <end position="12"/>
    </location>
    <ligand>
        <name>L-glutamate</name>
        <dbReference type="ChEBI" id="CHEBI:29985"/>
    </ligand>
</feature>
<keyword evidence="8" id="KW-0648">Protein biosynthesis</keyword>
<name>A0AAP4TYR8_9GAMM</name>
<keyword evidence="1 7" id="KW-0436">Ligase</keyword>
<dbReference type="InterPro" id="IPR014729">
    <property type="entry name" value="Rossmann-like_a/b/a_fold"/>
</dbReference>
<dbReference type="RefSeq" id="WP_303593817.1">
    <property type="nucleotide sequence ID" value="NZ_JAUORK010000009.1"/>
</dbReference>
<comment type="cofactor">
    <cofactor evidence="7">
        <name>Zn(2+)</name>
        <dbReference type="ChEBI" id="CHEBI:29105"/>
    </cofactor>
    <text evidence="7">Binds 1 zinc ion per subunit.</text>
</comment>
<keyword evidence="3 7" id="KW-0547">Nucleotide-binding</keyword>
<feature type="binding site" evidence="7">
    <location>
        <position position="237"/>
    </location>
    <ligand>
        <name>ATP</name>
        <dbReference type="ChEBI" id="CHEBI:30616"/>
    </ligand>
</feature>
<sequence>MPTAYRGRFAPTPSGPLHAGSLLAAVASYLDARHHGGEWLVRIEDIDPPRCPAGSADTILRQLDAFGLQRDGELRYQSQRHAAYAEALEQLKASGIAYPCDCSRKQWREHAIYPGWCRERAEPPTGEHAWRLDVRAAERFGGTRAIAGWQDRLQGAVQLDLAALGDVVLKRRDGLWAYQLAVVVDDAEQGITDVVRGLDLLDNSPWQRLLQAALDLPMPRLTHLPLITAANGQKLSKQNLAPALPEDTSAIRTLLHHTLTLLGQAPPPELATASPAEQLAHATPRWSLAAVGTAPSLSAATAPMPRTDEGS</sequence>
<comment type="caution">
    <text evidence="10">The sequence shown here is derived from an EMBL/GenBank/DDBJ whole genome shotgun (WGS) entry which is preliminary data.</text>
</comment>
<dbReference type="SUPFAM" id="SSF52374">
    <property type="entry name" value="Nucleotidylyl transferase"/>
    <property type="match status" value="1"/>
</dbReference>
<reference evidence="10" key="1">
    <citation type="submission" date="2023-07" db="EMBL/GenBank/DDBJ databases">
        <title>Genome content predicts the carbon catabolic preferences of heterotrophic bacteria.</title>
        <authorList>
            <person name="Gralka M."/>
        </authorList>
    </citation>
    <scope>NUCLEOTIDE SEQUENCE</scope>
    <source>
        <strain evidence="10">C2R13</strain>
    </source>
</reference>
<feature type="binding site" evidence="7">
    <location>
        <position position="102"/>
    </location>
    <ligand>
        <name>Zn(2+)</name>
        <dbReference type="ChEBI" id="CHEBI:29105"/>
    </ligand>
</feature>
<dbReference type="GO" id="GO:0006424">
    <property type="term" value="P:glutamyl-tRNA aminoacylation"/>
    <property type="evidence" value="ECO:0007669"/>
    <property type="project" value="InterPro"/>
</dbReference>
<evidence type="ECO:0000259" key="9">
    <source>
        <dbReference type="Pfam" id="PF00749"/>
    </source>
</evidence>
<keyword evidence="2 7" id="KW-0479">Metal-binding</keyword>
<evidence type="ECO:0000256" key="6">
    <source>
        <dbReference type="ARBA" id="ARBA00023146"/>
    </source>
</evidence>
<evidence type="ECO:0000313" key="11">
    <source>
        <dbReference type="Proteomes" id="UP001170481"/>
    </source>
</evidence>
<accession>A0AAP4TYR8</accession>
<comment type="similarity">
    <text evidence="7">Belongs to the class-I aminoacyl-tRNA synthetase family. GluQ subfamily.</text>
</comment>
<dbReference type="GO" id="GO:0004818">
    <property type="term" value="F:glutamate-tRNA ligase activity"/>
    <property type="evidence" value="ECO:0007669"/>
    <property type="project" value="TreeGrafter"/>
</dbReference>
<dbReference type="PRINTS" id="PR00987">
    <property type="entry name" value="TRNASYNTHGLU"/>
</dbReference>
<feature type="binding site" evidence="7">
    <location>
        <position position="117"/>
    </location>
    <ligand>
        <name>Zn(2+)</name>
        <dbReference type="ChEBI" id="CHEBI:29105"/>
    </ligand>
</feature>
<evidence type="ECO:0000256" key="7">
    <source>
        <dbReference type="HAMAP-Rule" id="MF_01428"/>
    </source>
</evidence>
<evidence type="ECO:0000256" key="4">
    <source>
        <dbReference type="ARBA" id="ARBA00022833"/>
    </source>
</evidence>
<dbReference type="NCBIfam" id="NF004314">
    <property type="entry name" value="PRK05710.1-3"/>
    <property type="match status" value="1"/>
</dbReference>
<evidence type="ECO:0000256" key="1">
    <source>
        <dbReference type="ARBA" id="ARBA00022598"/>
    </source>
</evidence>
<proteinExistence type="inferred from homology"/>
<feature type="binding site" evidence="7">
    <location>
        <position position="100"/>
    </location>
    <ligand>
        <name>Zn(2+)</name>
        <dbReference type="ChEBI" id="CHEBI:29105"/>
    </ligand>
</feature>
<keyword evidence="6 7" id="KW-0030">Aminoacyl-tRNA synthetase</keyword>
<keyword evidence="5 7" id="KW-0067">ATP-binding</keyword>
<dbReference type="HAMAP" id="MF_01428">
    <property type="entry name" value="Glu_Q_tRNA_synth"/>
    <property type="match status" value="1"/>
</dbReference>
<dbReference type="PANTHER" id="PTHR43311">
    <property type="entry name" value="GLUTAMATE--TRNA LIGASE"/>
    <property type="match status" value="1"/>
</dbReference>
<dbReference type="PANTHER" id="PTHR43311:SF1">
    <property type="entry name" value="GLUTAMYL-Q TRNA(ASP) SYNTHETASE"/>
    <property type="match status" value="1"/>
</dbReference>
<dbReference type="InterPro" id="IPR049940">
    <property type="entry name" value="GluQ/Sye"/>
</dbReference>
<evidence type="ECO:0000256" key="5">
    <source>
        <dbReference type="ARBA" id="ARBA00022840"/>
    </source>
</evidence>
<dbReference type="Pfam" id="PF00749">
    <property type="entry name" value="tRNA-synt_1c"/>
    <property type="match status" value="1"/>
</dbReference>
<feature type="binding site" evidence="7">
    <location>
        <position position="44"/>
    </location>
    <ligand>
        <name>L-glutamate</name>
        <dbReference type="ChEBI" id="CHEBI:29985"/>
    </ligand>
</feature>
<keyword evidence="4 7" id="KW-0862">Zinc</keyword>
<protein>
    <recommendedName>
        <fullName evidence="7">Glutamyl-Q tRNA(Asp) synthetase</fullName>
        <shortName evidence="7">Glu-Q-RSs</shortName>
        <ecNumber evidence="7">6.1.1.-</ecNumber>
    </recommendedName>
</protein>
<dbReference type="NCBIfam" id="TIGR03838">
    <property type="entry name" value="queuosine_YadB"/>
    <property type="match status" value="1"/>
</dbReference>